<dbReference type="PANTHER" id="PTHR46373:SF5">
    <property type="entry name" value="RWP-RK DOMAIN PROTEIN"/>
    <property type="match status" value="1"/>
</dbReference>
<dbReference type="AlphaFoldDB" id="A0AAD8I450"/>
<dbReference type="InterPro" id="IPR044607">
    <property type="entry name" value="RKD-like"/>
</dbReference>
<dbReference type="InterPro" id="IPR003035">
    <property type="entry name" value="RWP-RK_dom"/>
</dbReference>
<evidence type="ECO:0000259" key="8">
    <source>
        <dbReference type="PROSITE" id="PS51519"/>
    </source>
</evidence>
<dbReference type="PANTHER" id="PTHR46373">
    <property type="entry name" value="PROTEIN RKD4"/>
    <property type="match status" value="1"/>
</dbReference>
<dbReference type="PROSITE" id="PS51519">
    <property type="entry name" value="RWP_RK"/>
    <property type="match status" value="1"/>
</dbReference>
<evidence type="ECO:0000256" key="2">
    <source>
        <dbReference type="ARBA" id="ARBA00023015"/>
    </source>
</evidence>
<feature type="compositionally biased region" description="Polar residues" evidence="7">
    <location>
        <begin position="106"/>
        <end position="117"/>
    </location>
</feature>
<keyword evidence="4" id="KW-0238">DNA-binding</keyword>
<dbReference type="Pfam" id="PF02042">
    <property type="entry name" value="RWP-RK"/>
    <property type="match status" value="1"/>
</dbReference>
<keyword evidence="2" id="KW-0805">Transcription regulation</keyword>
<dbReference type="GO" id="GO:0003700">
    <property type="term" value="F:DNA-binding transcription factor activity"/>
    <property type="evidence" value="ECO:0007669"/>
    <property type="project" value="InterPro"/>
</dbReference>
<feature type="domain" description="RWP-RK" evidence="8">
    <location>
        <begin position="284"/>
        <end position="371"/>
    </location>
</feature>
<name>A0AAD8I450_9APIA</name>
<evidence type="ECO:0000313" key="9">
    <source>
        <dbReference type="EMBL" id="KAK1378383.1"/>
    </source>
</evidence>
<dbReference type="EMBL" id="JAUIZM010000006">
    <property type="protein sequence ID" value="KAK1378383.1"/>
    <property type="molecule type" value="Genomic_DNA"/>
</dbReference>
<reference evidence="9" key="2">
    <citation type="submission" date="2023-05" db="EMBL/GenBank/DDBJ databases">
        <authorList>
            <person name="Schelkunov M.I."/>
        </authorList>
    </citation>
    <scope>NUCLEOTIDE SEQUENCE</scope>
    <source>
        <strain evidence="9">Hsosn_3</strain>
        <tissue evidence="9">Leaf</tissue>
    </source>
</reference>
<evidence type="ECO:0000256" key="4">
    <source>
        <dbReference type="ARBA" id="ARBA00023125"/>
    </source>
</evidence>
<evidence type="ECO:0000313" key="10">
    <source>
        <dbReference type="Proteomes" id="UP001237642"/>
    </source>
</evidence>
<keyword evidence="10" id="KW-1185">Reference proteome</keyword>
<evidence type="ECO:0000256" key="6">
    <source>
        <dbReference type="ARBA" id="ARBA00023242"/>
    </source>
</evidence>
<gene>
    <name evidence="9" type="ORF">POM88_025127</name>
</gene>
<proteinExistence type="predicted"/>
<evidence type="ECO:0000256" key="5">
    <source>
        <dbReference type="ARBA" id="ARBA00023163"/>
    </source>
</evidence>
<keyword evidence="5" id="KW-0804">Transcription</keyword>
<comment type="function">
    <text evidence="1">Putative transcription factor.</text>
</comment>
<organism evidence="9 10">
    <name type="scientific">Heracleum sosnowskyi</name>
    <dbReference type="NCBI Taxonomy" id="360622"/>
    <lineage>
        <taxon>Eukaryota</taxon>
        <taxon>Viridiplantae</taxon>
        <taxon>Streptophyta</taxon>
        <taxon>Embryophyta</taxon>
        <taxon>Tracheophyta</taxon>
        <taxon>Spermatophyta</taxon>
        <taxon>Magnoliopsida</taxon>
        <taxon>eudicotyledons</taxon>
        <taxon>Gunneridae</taxon>
        <taxon>Pentapetalae</taxon>
        <taxon>asterids</taxon>
        <taxon>campanulids</taxon>
        <taxon>Apiales</taxon>
        <taxon>Apiaceae</taxon>
        <taxon>Apioideae</taxon>
        <taxon>apioid superclade</taxon>
        <taxon>Tordylieae</taxon>
        <taxon>Tordyliinae</taxon>
        <taxon>Heracleum</taxon>
    </lineage>
</organism>
<accession>A0AAD8I450</accession>
<evidence type="ECO:0000256" key="3">
    <source>
        <dbReference type="ARBA" id="ARBA00023054"/>
    </source>
</evidence>
<sequence>MADSNSHDPYFQDGIPTLEYEMLASHGSFEIEGFDDIFFEDNTILDEEVINQFGQNTPPQAGIFDVNDQNTAQMAAGMNYDVYFNDHPFCENVTLDLDMNQYGNDTSQMGSSFVNDHSSAPSSKDSSNVGQSIRVSERVVLPMPHTCTSCQVLREIIHTIDGETRKLELHGQIGIIYHGILEIRSGDMTAPRIEYQTFDFSMETMDGVKKFLVQYCKEQREAGYTMVRDPLLAFYDALSITSDRGFSSDFDDILQGSTINIDENLGQQSEATNQPSVSQPQAQSNNVTSKRKRTHKEQSDFIEELRVKDVVKYFNIRLEDAAEKIGISASSLKGVCKRENLKWPYRKINSLENQIEKASKDLNATSPRKRARAQADIQKFRTDIASHSARF</sequence>
<comment type="caution">
    <text evidence="9">The sequence shown here is derived from an EMBL/GenBank/DDBJ whole genome shotgun (WGS) entry which is preliminary data.</text>
</comment>
<reference evidence="9" key="1">
    <citation type="submission" date="2023-02" db="EMBL/GenBank/DDBJ databases">
        <title>Genome of toxic invasive species Heracleum sosnowskyi carries increased number of genes despite the absence of recent whole-genome duplications.</title>
        <authorList>
            <person name="Schelkunov M."/>
            <person name="Shtratnikova V."/>
            <person name="Makarenko M."/>
            <person name="Klepikova A."/>
            <person name="Omelchenko D."/>
            <person name="Novikova G."/>
            <person name="Obukhova E."/>
            <person name="Bogdanov V."/>
            <person name="Penin A."/>
            <person name="Logacheva M."/>
        </authorList>
    </citation>
    <scope>NUCLEOTIDE SEQUENCE</scope>
    <source>
        <strain evidence="9">Hsosn_3</strain>
        <tissue evidence="9">Leaf</tissue>
    </source>
</reference>
<feature type="region of interest" description="Disordered" evidence="7">
    <location>
        <begin position="106"/>
        <end position="131"/>
    </location>
</feature>
<feature type="compositionally biased region" description="Low complexity" evidence="7">
    <location>
        <begin position="118"/>
        <end position="127"/>
    </location>
</feature>
<evidence type="ECO:0000256" key="1">
    <source>
        <dbReference type="ARBA" id="ARBA00004049"/>
    </source>
</evidence>
<evidence type="ECO:0000256" key="7">
    <source>
        <dbReference type="SAM" id="MobiDB-lite"/>
    </source>
</evidence>
<feature type="region of interest" description="Disordered" evidence="7">
    <location>
        <begin position="268"/>
        <end position="295"/>
    </location>
</feature>
<protein>
    <recommendedName>
        <fullName evidence="8">RWP-RK domain-containing protein</fullName>
    </recommendedName>
</protein>
<keyword evidence="6" id="KW-0539">Nucleus</keyword>
<dbReference type="Proteomes" id="UP001237642">
    <property type="component" value="Unassembled WGS sequence"/>
</dbReference>
<feature type="compositionally biased region" description="Polar residues" evidence="7">
    <location>
        <begin position="268"/>
        <end position="288"/>
    </location>
</feature>
<dbReference type="GO" id="GO:0003677">
    <property type="term" value="F:DNA binding"/>
    <property type="evidence" value="ECO:0007669"/>
    <property type="project" value="UniProtKB-KW"/>
</dbReference>
<keyword evidence="3" id="KW-0175">Coiled coil</keyword>